<accession>A0AA96F6C8</accession>
<keyword evidence="3" id="KW-1185">Reference proteome</keyword>
<dbReference type="AlphaFoldDB" id="A0AA96F6C8"/>
<gene>
    <name evidence="2" type="ORF">RN606_11660</name>
</gene>
<dbReference type="Proteomes" id="UP001304125">
    <property type="component" value="Chromosome"/>
</dbReference>
<sequence length="397" mass="42521">MDADTARLLLAPETLALIDRLPPYDSIEPLAFGSRLRAEGLDGRLVAAVLTQAELRSRARGKLGEFAVGMLFTREGLEQATRLSVAGRHARRYASAGCTRVADLTAGLGVDAMALAALGLAVMAFELDEATALLADHNLRHWDDAVVVHADSMATVRRVDGMDAVFADPARRTGRGRRHDPRDYSPTLDEVLALRDQFPALGVKVGPGIPHDAIPASTTDAPVEAQWVSVDGDVVEAGLWCGPLARTHGHSALVVRGSDAHELAADPIPGEVGPLGEYLYEPDGAVIRAGLVGPLGARLDARLVDPTIAYLTADAPHPTPFAHGYRVLEAMPYSTQRLAKALRERGVGRVEIKKRGIDVTPERLRPQLKLRGTEAATVVLTRIAGRHTALLVEPLDR</sequence>
<reference evidence="2 3" key="1">
    <citation type="submission" date="2023-09" db="EMBL/GenBank/DDBJ databases">
        <title>Demequina sp. a novel bacteria isolated from Capsicum annuum.</title>
        <authorList>
            <person name="Humaira Z."/>
            <person name="Lee J."/>
            <person name="Cho D."/>
        </authorList>
    </citation>
    <scope>NUCLEOTIDE SEQUENCE [LARGE SCALE GENOMIC DNA]</scope>
    <source>
        <strain evidence="2 3">OYTSA14</strain>
    </source>
</reference>
<proteinExistence type="predicted"/>
<dbReference type="SUPFAM" id="SSF53335">
    <property type="entry name" value="S-adenosyl-L-methionine-dependent methyltransferases"/>
    <property type="match status" value="1"/>
</dbReference>
<dbReference type="EMBL" id="CP134879">
    <property type="protein sequence ID" value="WNM24008.1"/>
    <property type="molecule type" value="Genomic_DNA"/>
</dbReference>
<keyword evidence="2" id="KW-0489">Methyltransferase</keyword>
<evidence type="ECO:0000313" key="2">
    <source>
        <dbReference type="EMBL" id="WNM24008.1"/>
    </source>
</evidence>
<feature type="domain" description="THUMP-like" evidence="1">
    <location>
        <begin position="323"/>
        <end position="394"/>
    </location>
</feature>
<organism evidence="2 3">
    <name type="scientific">Demequina capsici</name>
    <dbReference type="NCBI Taxonomy" id="3075620"/>
    <lineage>
        <taxon>Bacteria</taxon>
        <taxon>Bacillati</taxon>
        <taxon>Actinomycetota</taxon>
        <taxon>Actinomycetes</taxon>
        <taxon>Micrococcales</taxon>
        <taxon>Demequinaceae</taxon>
        <taxon>Demequina</taxon>
    </lineage>
</organism>
<keyword evidence="2" id="KW-0808">Transferase</keyword>
<dbReference type="InterPro" id="IPR029063">
    <property type="entry name" value="SAM-dependent_MTases_sf"/>
</dbReference>
<protein>
    <submittedName>
        <fullName evidence="2">SAM-dependent methyltransferase</fullName>
    </submittedName>
</protein>
<name>A0AA96F6C8_9MICO</name>
<dbReference type="GO" id="GO:0008168">
    <property type="term" value="F:methyltransferase activity"/>
    <property type="evidence" value="ECO:0007669"/>
    <property type="project" value="UniProtKB-KW"/>
</dbReference>
<dbReference type="Gene3D" id="3.40.50.150">
    <property type="entry name" value="Vaccinia Virus protein VP39"/>
    <property type="match status" value="1"/>
</dbReference>
<evidence type="ECO:0000313" key="3">
    <source>
        <dbReference type="Proteomes" id="UP001304125"/>
    </source>
</evidence>
<dbReference type="Pfam" id="PF18096">
    <property type="entry name" value="Thump_like"/>
    <property type="match status" value="1"/>
</dbReference>
<dbReference type="RefSeq" id="WP_313497362.1">
    <property type="nucleotide sequence ID" value="NZ_CP134879.1"/>
</dbReference>
<dbReference type="GO" id="GO:0032259">
    <property type="term" value="P:methylation"/>
    <property type="evidence" value="ECO:0007669"/>
    <property type="project" value="UniProtKB-KW"/>
</dbReference>
<dbReference type="InterPro" id="IPR041497">
    <property type="entry name" value="Thump-like"/>
</dbReference>
<evidence type="ECO:0000259" key="1">
    <source>
        <dbReference type="Pfam" id="PF18096"/>
    </source>
</evidence>